<sequence length="68" mass="7420">MANPDLTGRHPAQLTLMAEIVTPGAEPKWTSDAVADADLVILTVLLHRLQHVDPAMLEGRVVVDTMNY</sequence>
<accession>A0A975S8G8</accession>
<dbReference type="EMBL" id="CP076456">
    <property type="protein sequence ID" value="QWQ37741.1"/>
    <property type="molecule type" value="Genomic_DNA"/>
</dbReference>
<dbReference type="Proteomes" id="UP000680588">
    <property type="component" value="Chromosome"/>
</dbReference>
<gene>
    <name evidence="2" type="ORF">KG104_08585</name>
</gene>
<dbReference type="RefSeq" id="WP_207346736.1">
    <property type="nucleotide sequence ID" value="NZ_CP076456.1"/>
</dbReference>
<name>A0A975S8G8_9MICC</name>
<reference evidence="2" key="1">
    <citation type="submission" date="2021-06" db="EMBL/GenBank/DDBJ databases">
        <title>Novel species in genus Arthrobacter.</title>
        <authorList>
            <person name="Zhang G."/>
        </authorList>
    </citation>
    <scope>NUCLEOTIDE SEQUENCE</scope>
    <source>
        <strain evidence="2">Zg-ZUI122</strain>
    </source>
</reference>
<evidence type="ECO:0000313" key="3">
    <source>
        <dbReference type="Proteomes" id="UP000680588"/>
    </source>
</evidence>
<dbReference type="AlphaFoldDB" id="A0A975S8G8"/>
<protein>
    <submittedName>
        <fullName evidence="2">NAD(P)-binding domain-containing protein</fullName>
    </submittedName>
</protein>
<dbReference type="Gene3D" id="3.40.50.720">
    <property type="entry name" value="NAD(P)-binding Rossmann-like Domain"/>
    <property type="match status" value="1"/>
</dbReference>
<evidence type="ECO:0000313" key="2">
    <source>
        <dbReference type="EMBL" id="QWQ37741.1"/>
    </source>
</evidence>
<organism evidence="2 3">
    <name type="scientific">Arthrobacter sunyaminii</name>
    <dbReference type="NCBI Taxonomy" id="2816859"/>
    <lineage>
        <taxon>Bacteria</taxon>
        <taxon>Bacillati</taxon>
        <taxon>Actinomycetota</taxon>
        <taxon>Actinomycetes</taxon>
        <taxon>Micrococcales</taxon>
        <taxon>Micrococcaceae</taxon>
        <taxon>Arthrobacter</taxon>
    </lineage>
</organism>
<feature type="domain" description="Pyrroline-5-carboxylate reductase catalytic N-terminal" evidence="1">
    <location>
        <begin position="8"/>
        <end position="68"/>
    </location>
</feature>
<proteinExistence type="predicted"/>
<dbReference type="Pfam" id="PF03807">
    <property type="entry name" value="F420_oxidored"/>
    <property type="match status" value="1"/>
</dbReference>
<dbReference type="InterPro" id="IPR028939">
    <property type="entry name" value="P5C_Rdtase_cat_N"/>
</dbReference>
<dbReference type="KEGG" id="asun:KG104_08585"/>
<keyword evidence="3" id="KW-1185">Reference proteome</keyword>
<evidence type="ECO:0000259" key="1">
    <source>
        <dbReference type="Pfam" id="PF03807"/>
    </source>
</evidence>